<dbReference type="EMBL" id="JAGGLP010000001">
    <property type="protein sequence ID" value="MBP2047580.1"/>
    <property type="molecule type" value="Genomic_DNA"/>
</dbReference>
<gene>
    <name evidence="1" type="ORF">AVL59_28365</name>
    <name evidence="2" type="ORF">J2Z21_000502</name>
</gene>
<dbReference type="OrthoDB" id="4337839at2"/>
<dbReference type="STRING" id="68214.AVL59_28365"/>
<dbReference type="AlphaFoldDB" id="A0A1B1B292"/>
<dbReference type="EMBL" id="CP016279">
    <property type="protein sequence ID" value="ANP52937.1"/>
    <property type="molecule type" value="Genomic_DNA"/>
</dbReference>
<name>A0A1B1B292_9ACTN</name>
<protein>
    <submittedName>
        <fullName evidence="1">Uncharacterized protein</fullName>
    </submittedName>
</protein>
<evidence type="ECO:0000313" key="4">
    <source>
        <dbReference type="Proteomes" id="UP001519309"/>
    </source>
</evidence>
<keyword evidence="4" id="KW-1185">Reference proteome</keyword>
<evidence type="ECO:0000313" key="1">
    <source>
        <dbReference type="EMBL" id="ANP52937.1"/>
    </source>
</evidence>
<dbReference type="RefSeq" id="WP_067309901.1">
    <property type="nucleotide sequence ID" value="NZ_CP016279.1"/>
</dbReference>
<evidence type="ECO:0000313" key="3">
    <source>
        <dbReference type="Proteomes" id="UP000092659"/>
    </source>
</evidence>
<evidence type="ECO:0000313" key="2">
    <source>
        <dbReference type="EMBL" id="MBP2047580.1"/>
    </source>
</evidence>
<reference evidence="1 3" key="1">
    <citation type="submission" date="2016-06" db="EMBL/GenBank/DDBJ databases">
        <title>Complete genome sequence of Streptomyces griseochromogenes ATCC 14511, the Blasticidin S producer.</title>
        <authorList>
            <person name="Wu L."/>
        </authorList>
    </citation>
    <scope>NUCLEOTIDE SEQUENCE [LARGE SCALE GENOMIC DNA]</scope>
    <source>
        <strain evidence="1 3">ATCC 14511</strain>
    </source>
</reference>
<sequence>MSREYDFAAADRISRELSRLIAKLDWFIWLRTTRRKALLGTPHSDNWQGAKRREFEKEYARQQAAFAHLRETASTLQASISSATEAAHAAQKKHEG</sequence>
<accession>A0A1B1B292</accession>
<proteinExistence type="predicted"/>
<organism evidence="1 3">
    <name type="scientific">Streptomyces griseochromogenes</name>
    <dbReference type="NCBI Taxonomy" id="68214"/>
    <lineage>
        <taxon>Bacteria</taxon>
        <taxon>Bacillati</taxon>
        <taxon>Actinomycetota</taxon>
        <taxon>Actinomycetes</taxon>
        <taxon>Kitasatosporales</taxon>
        <taxon>Streptomycetaceae</taxon>
        <taxon>Streptomyces</taxon>
    </lineage>
</organism>
<dbReference type="Proteomes" id="UP000092659">
    <property type="component" value="Chromosome"/>
</dbReference>
<reference evidence="2 4" key="2">
    <citation type="submission" date="2021-03" db="EMBL/GenBank/DDBJ databases">
        <title>Genomic Encyclopedia of Type Strains, Phase IV (KMG-IV): sequencing the most valuable type-strain genomes for metagenomic binning, comparative biology and taxonomic classification.</title>
        <authorList>
            <person name="Goeker M."/>
        </authorList>
    </citation>
    <scope>NUCLEOTIDE SEQUENCE [LARGE SCALE GENOMIC DNA]</scope>
    <source>
        <strain evidence="2 4">DSM 40499</strain>
    </source>
</reference>
<dbReference type="Proteomes" id="UP001519309">
    <property type="component" value="Unassembled WGS sequence"/>
</dbReference>
<dbReference type="KEGG" id="sgs:AVL59_28365"/>